<dbReference type="FunFam" id="3.90.1530.30:FF:000001">
    <property type="entry name" value="Chromosome partitioning protein ParB"/>
    <property type="match status" value="1"/>
</dbReference>
<dbReference type="Pfam" id="PF02195">
    <property type="entry name" value="ParB_N"/>
    <property type="match status" value="1"/>
</dbReference>
<comment type="caution">
    <text evidence="7">The sequence shown here is derived from an EMBL/GenBank/DDBJ whole genome shotgun (WGS) entry which is preliminary data.</text>
</comment>
<dbReference type="CDD" id="cd16393">
    <property type="entry name" value="SPO0J_N"/>
    <property type="match status" value="1"/>
</dbReference>
<dbReference type="InterPro" id="IPR057240">
    <property type="entry name" value="ParB_dimer_C"/>
</dbReference>
<protein>
    <submittedName>
        <fullName evidence="7">ParB/RepB/Spo0J family partition protein</fullName>
    </submittedName>
</protein>
<dbReference type="InterPro" id="IPR004437">
    <property type="entry name" value="ParB/RepB/Spo0J"/>
</dbReference>
<dbReference type="InterPro" id="IPR036086">
    <property type="entry name" value="ParB/Sulfiredoxin_sf"/>
</dbReference>
<feature type="region of interest" description="Disordered" evidence="5">
    <location>
        <begin position="1"/>
        <end position="47"/>
    </location>
</feature>
<keyword evidence="8" id="KW-1185">Reference proteome</keyword>
<gene>
    <name evidence="7" type="ORF">EHV23_09675</name>
</gene>
<reference evidence="7 8" key="1">
    <citation type="submission" date="2018-11" db="EMBL/GenBank/DDBJ databases">
        <title>Genome sequencing of Lautropia sp. KCOM 2505 (= ChDC F240).</title>
        <authorList>
            <person name="Kook J.-K."/>
            <person name="Park S.-N."/>
            <person name="Lim Y.K."/>
        </authorList>
    </citation>
    <scope>NUCLEOTIDE SEQUENCE [LARGE SCALE GENOMIC DNA]</scope>
    <source>
        <strain evidence="7 8">KCOM 2505</strain>
    </source>
</reference>
<dbReference type="GO" id="GO:0003677">
    <property type="term" value="F:DNA binding"/>
    <property type="evidence" value="ECO:0007669"/>
    <property type="project" value="UniProtKB-KW"/>
</dbReference>
<evidence type="ECO:0000256" key="3">
    <source>
        <dbReference type="ARBA" id="ARBA00023125"/>
    </source>
</evidence>
<comment type="function">
    <text evidence="4">Involved in chromosome partition. Localize to both poles of the predivisional cell following completion of DNA replication. Binds to the DNA origin of replication.</text>
</comment>
<keyword evidence="2" id="KW-0159">Chromosome partition</keyword>
<dbReference type="InterPro" id="IPR003115">
    <property type="entry name" value="ParB_N"/>
</dbReference>
<organism evidence="7 8">
    <name type="scientific">Lautropia dentalis</name>
    <dbReference type="NCBI Taxonomy" id="2490857"/>
    <lineage>
        <taxon>Bacteria</taxon>
        <taxon>Pseudomonadati</taxon>
        <taxon>Pseudomonadota</taxon>
        <taxon>Betaproteobacteria</taxon>
        <taxon>Burkholderiales</taxon>
        <taxon>Burkholderiaceae</taxon>
        <taxon>Lautropia</taxon>
    </lineage>
</organism>
<dbReference type="GO" id="GO:0045881">
    <property type="term" value="P:positive regulation of sporulation resulting in formation of a cellular spore"/>
    <property type="evidence" value="ECO:0007669"/>
    <property type="project" value="TreeGrafter"/>
</dbReference>
<evidence type="ECO:0000256" key="5">
    <source>
        <dbReference type="SAM" id="MobiDB-lite"/>
    </source>
</evidence>
<dbReference type="Gene3D" id="1.10.10.2830">
    <property type="match status" value="1"/>
</dbReference>
<feature type="compositionally biased region" description="Low complexity" evidence="5">
    <location>
        <begin position="26"/>
        <end position="47"/>
    </location>
</feature>
<evidence type="ECO:0000313" key="8">
    <source>
        <dbReference type="Proteomes" id="UP000270261"/>
    </source>
</evidence>
<dbReference type="AlphaFoldDB" id="A0A3R8LLR1"/>
<dbReference type="SUPFAM" id="SSF109709">
    <property type="entry name" value="KorB DNA-binding domain-like"/>
    <property type="match status" value="1"/>
</dbReference>
<evidence type="ECO:0000259" key="6">
    <source>
        <dbReference type="SMART" id="SM00470"/>
    </source>
</evidence>
<dbReference type="PANTHER" id="PTHR33375">
    <property type="entry name" value="CHROMOSOME-PARTITIONING PROTEIN PARB-RELATED"/>
    <property type="match status" value="1"/>
</dbReference>
<dbReference type="GO" id="GO:0007059">
    <property type="term" value="P:chromosome segregation"/>
    <property type="evidence" value="ECO:0007669"/>
    <property type="project" value="UniProtKB-KW"/>
</dbReference>
<evidence type="ECO:0000256" key="1">
    <source>
        <dbReference type="ARBA" id="ARBA00006295"/>
    </source>
</evidence>
<dbReference type="OrthoDB" id="9802051at2"/>
<dbReference type="InterPro" id="IPR050336">
    <property type="entry name" value="Chromosome_partition/occlusion"/>
</dbReference>
<dbReference type="EMBL" id="RRUE01000002">
    <property type="protein sequence ID" value="RRN43686.1"/>
    <property type="molecule type" value="Genomic_DNA"/>
</dbReference>
<dbReference type="FunFam" id="1.10.10.2830:FF:000001">
    <property type="entry name" value="Chromosome partitioning protein ParB"/>
    <property type="match status" value="1"/>
</dbReference>
<evidence type="ECO:0000256" key="2">
    <source>
        <dbReference type="ARBA" id="ARBA00022829"/>
    </source>
</evidence>
<proteinExistence type="inferred from homology"/>
<dbReference type="NCBIfam" id="TIGR00180">
    <property type="entry name" value="parB_part"/>
    <property type="match status" value="1"/>
</dbReference>
<evidence type="ECO:0000256" key="4">
    <source>
        <dbReference type="ARBA" id="ARBA00025472"/>
    </source>
</evidence>
<dbReference type="Pfam" id="PF17762">
    <property type="entry name" value="HTH_ParB"/>
    <property type="match status" value="1"/>
</dbReference>
<dbReference type="SUPFAM" id="SSF110849">
    <property type="entry name" value="ParB/Sulfiredoxin"/>
    <property type="match status" value="1"/>
</dbReference>
<dbReference type="SMART" id="SM00470">
    <property type="entry name" value="ParB"/>
    <property type="match status" value="1"/>
</dbReference>
<comment type="similarity">
    <text evidence="1">Belongs to the ParB family.</text>
</comment>
<keyword evidence="3" id="KW-0238">DNA-binding</keyword>
<name>A0A3R8LLR1_9BURK</name>
<dbReference type="GO" id="GO:0005694">
    <property type="term" value="C:chromosome"/>
    <property type="evidence" value="ECO:0007669"/>
    <property type="project" value="TreeGrafter"/>
</dbReference>
<dbReference type="RefSeq" id="WP_125095890.1">
    <property type="nucleotide sequence ID" value="NZ_RRUE01000002.1"/>
</dbReference>
<dbReference type="PANTHER" id="PTHR33375:SF1">
    <property type="entry name" value="CHROMOSOME-PARTITIONING PROTEIN PARB-RELATED"/>
    <property type="match status" value="1"/>
</dbReference>
<accession>A0A3R8LLR1</accession>
<dbReference type="Proteomes" id="UP000270261">
    <property type="component" value="Unassembled WGS sequence"/>
</dbReference>
<evidence type="ECO:0000313" key="7">
    <source>
        <dbReference type="EMBL" id="RRN43686.1"/>
    </source>
</evidence>
<dbReference type="InterPro" id="IPR041468">
    <property type="entry name" value="HTH_ParB/Spo0J"/>
</dbReference>
<feature type="domain" description="ParB-like N-terminal" evidence="6">
    <location>
        <begin position="53"/>
        <end position="143"/>
    </location>
</feature>
<dbReference type="Gene3D" id="3.90.1530.30">
    <property type="match status" value="1"/>
</dbReference>
<sequence>MSKKTKGGLGRGLDSLLGGDTPMLDEAPAPAVAPAPVETPAAPPAAGAEEGIREIALNLLQAGRYQPRTRMDESALQELADSIHEHGLLQPLVIRPLDNGRYEIIAGERRFRAAALAQLATVPVIIKEVSDENALALALIENIQREDLNPLEEASAIQRLIDEFDYTHEQAAQAIGRSRSATSNLLRLLNLADTVQTMLLAGDIEMGHARALLALDRAEQILMAHLVVQRRLSVRETERLVSQKVEEAKGQAKVAQKRAADTINDRDVARLRERIADHLNTTVEIISKANGRGKLVIHFSSNDAFSGLLERLKLSAAVQD</sequence>
<dbReference type="Pfam" id="PF23552">
    <property type="entry name" value="ParB_C"/>
    <property type="match status" value="1"/>
</dbReference>